<dbReference type="RefSeq" id="WP_117970932.1">
    <property type="nucleotide sequence ID" value="NZ_CATWJF010000023.1"/>
</dbReference>
<feature type="domain" description="AAA+ ATPase" evidence="3">
    <location>
        <begin position="138"/>
        <end position="278"/>
    </location>
</feature>
<dbReference type="Gene3D" id="3.40.50.300">
    <property type="entry name" value="P-loop containing nucleotide triphosphate hydrolases"/>
    <property type="match status" value="1"/>
</dbReference>
<dbReference type="Pfam" id="PF19568">
    <property type="entry name" value="Spore_III_AA"/>
    <property type="match status" value="1"/>
</dbReference>
<proteinExistence type="predicted"/>
<dbReference type="SUPFAM" id="SSF52540">
    <property type="entry name" value="P-loop containing nucleoside triphosphate hydrolases"/>
    <property type="match status" value="1"/>
</dbReference>
<evidence type="ECO:0000313" key="4">
    <source>
        <dbReference type="EMBL" id="RHA17667.1"/>
    </source>
</evidence>
<dbReference type="InterPro" id="IPR045735">
    <property type="entry name" value="Spore_III_AA_AAA+_ATPase"/>
</dbReference>
<dbReference type="PANTHER" id="PTHR20953">
    <property type="entry name" value="KINASE-RELATED"/>
    <property type="match status" value="1"/>
</dbReference>
<evidence type="ECO:0000256" key="1">
    <source>
        <dbReference type="ARBA" id="ARBA00022741"/>
    </source>
</evidence>
<accession>A0A413R6K7</accession>
<keyword evidence="2" id="KW-0067">ATP-binding</keyword>
<reference evidence="4 5" key="1">
    <citation type="submission" date="2018-08" db="EMBL/GenBank/DDBJ databases">
        <title>A genome reference for cultivated species of the human gut microbiota.</title>
        <authorList>
            <person name="Zou Y."/>
            <person name="Xue W."/>
            <person name="Luo G."/>
        </authorList>
    </citation>
    <scope>NUCLEOTIDE SEQUENCE [LARGE SCALE GENOMIC DNA]</scope>
    <source>
        <strain evidence="4 5">AM44-11BH</strain>
    </source>
</reference>
<dbReference type="AlphaFoldDB" id="A0A413R6K7"/>
<gene>
    <name evidence="4" type="ORF">DW944_08525</name>
</gene>
<dbReference type="GO" id="GO:0005524">
    <property type="term" value="F:ATP binding"/>
    <property type="evidence" value="ECO:0007669"/>
    <property type="project" value="UniProtKB-KW"/>
</dbReference>
<comment type="caution">
    <text evidence="4">The sequence shown here is derived from an EMBL/GenBank/DDBJ whole genome shotgun (WGS) entry which is preliminary data.</text>
</comment>
<evidence type="ECO:0000259" key="3">
    <source>
        <dbReference type="SMART" id="SM00382"/>
    </source>
</evidence>
<organism evidence="4 5">
    <name type="scientific">Eubacterium ventriosum</name>
    <dbReference type="NCBI Taxonomy" id="39496"/>
    <lineage>
        <taxon>Bacteria</taxon>
        <taxon>Bacillati</taxon>
        <taxon>Bacillota</taxon>
        <taxon>Clostridia</taxon>
        <taxon>Eubacteriales</taxon>
        <taxon>Eubacteriaceae</taxon>
        <taxon>Eubacterium</taxon>
    </lineage>
</organism>
<dbReference type="PANTHER" id="PTHR20953:SF3">
    <property type="entry name" value="P-LOOP CONTAINING NUCLEOSIDE TRIPHOSPHATE HYDROLASES SUPERFAMILY PROTEIN"/>
    <property type="match status" value="1"/>
</dbReference>
<dbReference type="InterPro" id="IPR003593">
    <property type="entry name" value="AAA+_ATPase"/>
</dbReference>
<dbReference type="InterPro" id="IPR027417">
    <property type="entry name" value="P-loop_NTPase"/>
</dbReference>
<keyword evidence="5" id="KW-1185">Reference proteome</keyword>
<dbReference type="SMART" id="SM00382">
    <property type="entry name" value="AAA"/>
    <property type="match status" value="1"/>
</dbReference>
<protein>
    <submittedName>
        <fullName evidence="4">Stage III sporulation protein AA</fullName>
    </submittedName>
</protein>
<dbReference type="EMBL" id="QSFD01000008">
    <property type="protein sequence ID" value="RHA17667.1"/>
    <property type="molecule type" value="Genomic_DNA"/>
</dbReference>
<sequence>MEIIEKYLPPNVRNAIRNKCENQWMDFNDLTEIRLRINCPLIIFIKNNEYVISEYIVNEEDIKTAFNLITEYSAYSFESSIRNGYITIPGGHRVGLGGQVVMDDKRINTIKNIKFMNYRISHDLKNAGCELVNKIVEEKENLLIISPPGLGKTTLLRNIIRGYSNLKGINVTVVDERNEIGGSYRGVPMINLGLRTDVISDCTKYSGIVMAIRSMAPKVIAVDEIGSGADFKAIEYAVNSGVSVVATIHGKDLAEAREKLGQDIDKIFKRKIVIKSMGEYVCI</sequence>
<name>A0A413R6K7_9FIRM</name>
<evidence type="ECO:0000256" key="2">
    <source>
        <dbReference type="ARBA" id="ARBA00022840"/>
    </source>
</evidence>
<dbReference type="Proteomes" id="UP000284779">
    <property type="component" value="Unassembled WGS sequence"/>
</dbReference>
<keyword evidence="1" id="KW-0547">Nucleotide-binding</keyword>
<evidence type="ECO:0000313" key="5">
    <source>
        <dbReference type="Proteomes" id="UP000284779"/>
    </source>
</evidence>